<name>A0A4R1HG17_PSEEN</name>
<accession>A0A4R1HG17</accession>
<dbReference type="Proteomes" id="UP000295560">
    <property type="component" value="Unassembled WGS sequence"/>
</dbReference>
<reference evidence="1 2" key="1">
    <citation type="submission" date="2019-03" db="EMBL/GenBank/DDBJ databases">
        <title>Sequencing the genomes of 1000 actinobacteria strains.</title>
        <authorList>
            <person name="Klenk H.-P."/>
        </authorList>
    </citation>
    <scope>NUCLEOTIDE SEQUENCE [LARGE SCALE GENOMIC DNA]</scope>
    <source>
        <strain evidence="1 2">DSM 44969</strain>
    </source>
</reference>
<organism evidence="1 2">
    <name type="scientific">Pseudonocardia endophytica</name>
    <dbReference type="NCBI Taxonomy" id="401976"/>
    <lineage>
        <taxon>Bacteria</taxon>
        <taxon>Bacillati</taxon>
        <taxon>Actinomycetota</taxon>
        <taxon>Actinomycetes</taxon>
        <taxon>Pseudonocardiales</taxon>
        <taxon>Pseudonocardiaceae</taxon>
        <taxon>Pseudonocardia</taxon>
    </lineage>
</organism>
<proteinExistence type="predicted"/>
<sequence>MYVARTPYAHGPGETPTGIAVRLAEQFIGRLNYLIMAVGAQRPTEDTDRAARALRLEQLHTRQARWWAVLQRHTDHRAVAVVYVDAVIRARSKAEDDARFWRDAAADWTARALDLPTSDCAGAMSNWDDLGVTDLGRPHLAETVPPVPSVGALR</sequence>
<evidence type="ECO:0000313" key="1">
    <source>
        <dbReference type="EMBL" id="TCK20628.1"/>
    </source>
</evidence>
<comment type="caution">
    <text evidence="1">The sequence shown here is derived from an EMBL/GenBank/DDBJ whole genome shotgun (WGS) entry which is preliminary data.</text>
</comment>
<dbReference type="EMBL" id="SMFZ01000002">
    <property type="protein sequence ID" value="TCK20628.1"/>
    <property type="molecule type" value="Genomic_DNA"/>
</dbReference>
<evidence type="ECO:0000313" key="2">
    <source>
        <dbReference type="Proteomes" id="UP000295560"/>
    </source>
</evidence>
<dbReference type="RefSeq" id="WP_132429486.1">
    <property type="nucleotide sequence ID" value="NZ_SMFZ01000002.1"/>
</dbReference>
<gene>
    <name evidence="1" type="ORF">EV378_4589</name>
</gene>
<dbReference type="OrthoDB" id="5149094at2"/>
<keyword evidence="2" id="KW-1185">Reference proteome</keyword>
<protein>
    <submittedName>
        <fullName evidence="1">Uncharacterized protein</fullName>
    </submittedName>
</protein>
<dbReference type="AlphaFoldDB" id="A0A4R1HG17"/>